<name>A0A4Q1JPZ7_9BACT</name>
<evidence type="ECO:0000313" key="2">
    <source>
        <dbReference type="EMBL" id="RXQ97396.1"/>
    </source>
</evidence>
<keyword evidence="3" id="KW-1185">Reference proteome</keyword>
<comment type="caution">
    <text evidence="2">The sequence shown here is derived from an EMBL/GenBank/DDBJ whole genome shotgun (WGS) entry which is preliminary data.</text>
</comment>
<keyword evidence="1" id="KW-0862">Zinc</keyword>
<gene>
    <name evidence="2" type="ORF">EO244_00470</name>
</gene>
<dbReference type="PRINTS" id="PR01955">
    <property type="entry name" value="LANCFRANKIA"/>
</dbReference>
<accession>A0A4Q1JPZ7</accession>
<feature type="binding site" evidence="1">
    <location>
        <position position="261"/>
    </location>
    <ligand>
        <name>Zn(2+)</name>
        <dbReference type="ChEBI" id="CHEBI:29105"/>
    </ligand>
</feature>
<evidence type="ECO:0000256" key="1">
    <source>
        <dbReference type="PIRSR" id="PIRSR607822-1"/>
    </source>
</evidence>
<reference evidence="2 3" key="1">
    <citation type="submission" date="2019-01" db="EMBL/GenBank/DDBJ databases">
        <title>Ancylomarina salipaludis sp. nov., isolated from a salt marsh.</title>
        <authorList>
            <person name="Yoon J.-H."/>
        </authorList>
    </citation>
    <scope>NUCLEOTIDE SEQUENCE [LARGE SCALE GENOMIC DNA]</scope>
    <source>
        <strain evidence="2 3">SHSM-M15</strain>
    </source>
</reference>
<evidence type="ECO:0000313" key="3">
    <source>
        <dbReference type="Proteomes" id="UP000289703"/>
    </source>
</evidence>
<feature type="binding site" evidence="1">
    <location>
        <position position="312"/>
    </location>
    <ligand>
        <name>Zn(2+)</name>
        <dbReference type="ChEBI" id="CHEBI:29105"/>
    </ligand>
</feature>
<dbReference type="Pfam" id="PF05147">
    <property type="entry name" value="LANC_like"/>
    <property type="match status" value="1"/>
</dbReference>
<evidence type="ECO:0008006" key="4">
    <source>
        <dbReference type="Google" id="ProtNLM"/>
    </source>
</evidence>
<dbReference type="GO" id="GO:0031179">
    <property type="term" value="P:peptide modification"/>
    <property type="evidence" value="ECO:0007669"/>
    <property type="project" value="InterPro"/>
</dbReference>
<dbReference type="AlphaFoldDB" id="A0A4Q1JPZ7"/>
<keyword evidence="1" id="KW-0479">Metal-binding</keyword>
<dbReference type="RefSeq" id="WP_129251879.1">
    <property type="nucleotide sequence ID" value="NZ_SAXA01000001.1"/>
</dbReference>
<dbReference type="Proteomes" id="UP000289703">
    <property type="component" value="Unassembled WGS sequence"/>
</dbReference>
<dbReference type="InterPro" id="IPR007822">
    <property type="entry name" value="LANC-like"/>
</dbReference>
<dbReference type="InterPro" id="IPR033889">
    <property type="entry name" value="LanC"/>
</dbReference>
<proteinExistence type="predicted"/>
<organism evidence="2 3">
    <name type="scientific">Ancylomarina salipaludis</name>
    <dbReference type="NCBI Taxonomy" id="2501299"/>
    <lineage>
        <taxon>Bacteria</taxon>
        <taxon>Pseudomonadati</taxon>
        <taxon>Bacteroidota</taxon>
        <taxon>Bacteroidia</taxon>
        <taxon>Marinilabiliales</taxon>
        <taxon>Marinifilaceae</taxon>
        <taxon>Ancylomarina</taxon>
    </lineage>
</organism>
<dbReference type="PRINTS" id="PR01950">
    <property type="entry name" value="LANCSUPER"/>
</dbReference>
<sequence>MSKLKEDIGREIDRILSNYLTASKEYTWNEINLYGGIAGQILMLGVAGIVRNNANESNKLFEDIEHSMDLVEKYFQQINPTFSGGLSGWAWAIQFLDKKNIVDIPEGFFIEIDNMLEIKLNNFLDNDVYDQLNGALGIARYFIARGNRDVLIRVIDYLDRKAHKINKEVIWTHVPWYDKKNPFYDFGLAHGVPGILHVVSKCHQLGIKQNKCSELIRGGLNFLFNNIQNVNEVGSYFPNKIEVSQYKQGKSPLQLSRLAWCYGDLGTFYIINEISRQMGLEEYYRESENYLLQTTHRRTFESTHYYDAGFCHGTSGIAHLYNRLFLKTKNMQFHEASVFWFKKTLEYVTRDSGDGNYKYLLGNFEDRKLQENNQLLEGDAGVALSYLAFLYPDLCVWDECMMLN</sequence>
<dbReference type="EMBL" id="SAXA01000001">
    <property type="protein sequence ID" value="RXQ97396.1"/>
    <property type="molecule type" value="Genomic_DNA"/>
</dbReference>
<dbReference type="Gene3D" id="1.50.10.20">
    <property type="match status" value="1"/>
</dbReference>
<dbReference type="SUPFAM" id="SSF158745">
    <property type="entry name" value="LanC-like"/>
    <property type="match status" value="1"/>
</dbReference>
<dbReference type="OrthoDB" id="6313827at2"/>
<dbReference type="SMART" id="SM01260">
    <property type="entry name" value="LANC_like"/>
    <property type="match status" value="1"/>
</dbReference>
<dbReference type="GO" id="GO:0046872">
    <property type="term" value="F:metal ion binding"/>
    <property type="evidence" value="ECO:0007669"/>
    <property type="project" value="UniProtKB-KW"/>
</dbReference>
<dbReference type="CDD" id="cd04793">
    <property type="entry name" value="LanC"/>
    <property type="match status" value="1"/>
</dbReference>
<feature type="binding site" evidence="1">
    <location>
        <position position="311"/>
    </location>
    <ligand>
        <name>Zn(2+)</name>
        <dbReference type="ChEBI" id="CHEBI:29105"/>
    </ligand>
</feature>
<protein>
    <recommendedName>
        <fullName evidence="4">Lanthionine synthetase</fullName>
    </recommendedName>
</protein>